<dbReference type="Proteomes" id="UP000789342">
    <property type="component" value="Unassembled WGS sequence"/>
</dbReference>
<dbReference type="InterPro" id="IPR002401">
    <property type="entry name" value="Cyt_P450_E_grp-I"/>
</dbReference>
<comment type="cofactor">
    <cofactor evidence="3">
        <name>heme</name>
        <dbReference type="ChEBI" id="CHEBI:30413"/>
    </cofactor>
</comment>
<feature type="binding site" description="axial binding residue" evidence="3">
    <location>
        <position position="473"/>
    </location>
    <ligand>
        <name>heme</name>
        <dbReference type="ChEBI" id="CHEBI:30413"/>
    </ligand>
    <ligandPart>
        <name>Fe</name>
        <dbReference type="ChEBI" id="CHEBI:18248"/>
    </ligandPart>
</feature>
<dbReference type="Pfam" id="PF00067">
    <property type="entry name" value="p450"/>
    <property type="match status" value="1"/>
</dbReference>
<dbReference type="AlphaFoldDB" id="A0A9N8VN48"/>
<dbReference type="PANTHER" id="PTHR24301">
    <property type="entry name" value="THROMBOXANE-A SYNTHASE"/>
    <property type="match status" value="1"/>
</dbReference>
<dbReference type="InterPro" id="IPR001128">
    <property type="entry name" value="Cyt_P450"/>
</dbReference>
<evidence type="ECO:0000256" key="3">
    <source>
        <dbReference type="PIRSR" id="PIRSR602401-1"/>
    </source>
</evidence>
<keyword evidence="5" id="KW-0812">Transmembrane</keyword>
<evidence type="ECO:0000256" key="2">
    <source>
        <dbReference type="ARBA" id="ARBA00023004"/>
    </source>
</evidence>
<organism evidence="6 7">
    <name type="scientific">Acaulospora morrowiae</name>
    <dbReference type="NCBI Taxonomy" id="94023"/>
    <lineage>
        <taxon>Eukaryota</taxon>
        <taxon>Fungi</taxon>
        <taxon>Fungi incertae sedis</taxon>
        <taxon>Mucoromycota</taxon>
        <taxon>Glomeromycotina</taxon>
        <taxon>Glomeromycetes</taxon>
        <taxon>Diversisporales</taxon>
        <taxon>Acaulosporaceae</taxon>
        <taxon>Acaulospora</taxon>
    </lineage>
</organism>
<dbReference type="GO" id="GO:0020037">
    <property type="term" value="F:heme binding"/>
    <property type="evidence" value="ECO:0007669"/>
    <property type="project" value="InterPro"/>
</dbReference>
<sequence length="527" mass="61843">MVLHVFNDILSIILVIVIIYVSHFYYKYFTRENPLPGPIPLPLVGNVSLLFSDIGEWPTQLQKKYGDIYETYIGPQRNIWICREDLVNKMLKPSSRNNFHLRTLPDNDGLKEIGLLDSGIVYNLDYKTWEYYRRFYARSILKSSFLMQVTDSIQAVFREMDDYWEQLDENTELDFSRWAKRYFMDAIFFIAASKRRYSLASYYNSLSINKKVQVSENSLKESEAFIDAVDGFMMCLLYFLVLPKYIFDFPGIRIYTQRLKDKLSWLRKNVSGIIKERREEIEKTPEGQELVHDILTMFLTINTSRDITEKVADSLHDRPMTDEEICGLFLETLSGGIDTSSNTICFIIHFLSRYPKVKERLIEEVDRVVGKDLNHKITYEEIGRLEYCEAVIEECTRLFTTIPMVARRNASPDEIGGLVFPEDTQFYINLQGIHKHKSLWTNPEEFNPDRFMDKGNMDIKDHFHTFGGGLRKCPGRNLAMLELKLTLALLYRKYDIELVHRDAPIKFRTTALRTCHELKVQIKKRNA</sequence>
<keyword evidence="1 3" id="KW-0479">Metal-binding</keyword>
<evidence type="ECO:0000313" key="7">
    <source>
        <dbReference type="Proteomes" id="UP000789342"/>
    </source>
</evidence>
<name>A0A9N8VN48_9GLOM</name>
<proteinExistence type="inferred from homology"/>
<comment type="caution">
    <text evidence="6">The sequence shown here is derived from an EMBL/GenBank/DDBJ whole genome shotgun (WGS) entry which is preliminary data.</text>
</comment>
<comment type="similarity">
    <text evidence="4">Belongs to the cytochrome P450 family.</text>
</comment>
<dbReference type="GO" id="GO:0004497">
    <property type="term" value="F:monooxygenase activity"/>
    <property type="evidence" value="ECO:0007669"/>
    <property type="project" value="UniProtKB-KW"/>
</dbReference>
<dbReference type="InterPro" id="IPR017972">
    <property type="entry name" value="Cyt_P450_CS"/>
</dbReference>
<dbReference type="PRINTS" id="PR00385">
    <property type="entry name" value="P450"/>
</dbReference>
<dbReference type="PRINTS" id="PR00463">
    <property type="entry name" value="EP450I"/>
</dbReference>
<dbReference type="EMBL" id="CAJVPV010000411">
    <property type="protein sequence ID" value="CAG8455689.1"/>
    <property type="molecule type" value="Genomic_DNA"/>
</dbReference>
<dbReference type="GO" id="GO:0005506">
    <property type="term" value="F:iron ion binding"/>
    <property type="evidence" value="ECO:0007669"/>
    <property type="project" value="InterPro"/>
</dbReference>
<dbReference type="Gene3D" id="1.10.630.10">
    <property type="entry name" value="Cytochrome P450"/>
    <property type="match status" value="1"/>
</dbReference>
<dbReference type="PANTHER" id="PTHR24301:SF2">
    <property type="entry name" value="THROMBOXANE-A SYNTHASE"/>
    <property type="match status" value="1"/>
</dbReference>
<keyword evidence="5" id="KW-1133">Transmembrane helix</keyword>
<protein>
    <submittedName>
        <fullName evidence="6">11684_t:CDS:1</fullName>
    </submittedName>
</protein>
<keyword evidence="7" id="KW-1185">Reference proteome</keyword>
<dbReference type="OrthoDB" id="1470350at2759"/>
<dbReference type="CDD" id="cd00302">
    <property type="entry name" value="cytochrome_P450"/>
    <property type="match status" value="1"/>
</dbReference>
<keyword evidence="5" id="KW-0472">Membrane</keyword>
<dbReference type="InterPro" id="IPR036396">
    <property type="entry name" value="Cyt_P450_sf"/>
</dbReference>
<dbReference type="PROSITE" id="PS00086">
    <property type="entry name" value="CYTOCHROME_P450"/>
    <property type="match status" value="1"/>
</dbReference>
<accession>A0A9N8VN48</accession>
<evidence type="ECO:0000256" key="1">
    <source>
        <dbReference type="ARBA" id="ARBA00022723"/>
    </source>
</evidence>
<evidence type="ECO:0000313" key="6">
    <source>
        <dbReference type="EMBL" id="CAG8455689.1"/>
    </source>
</evidence>
<dbReference type="GO" id="GO:0016705">
    <property type="term" value="F:oxidoreductase activity, acting on paired donors, with incorporation or reduction of molecular oxygen"/>
    <property type="evidence" value="ECO:0007669"/>
    <property type="project" value="InterPro"/>
</dbReference>
<keyword evidence="3 4" id="KW-0349">Heme</keyword>
<feature type="transmembrane region" description="Helical" evidence="5">
    <location>
        <begin position="6"/>
        <end position="26"/>
    </location>
</feature>
<reference evidence="6" key="1">
    <citation type="submission" date="2021-06" db="EMBL/GenBank/DDBJ databases">
        <authorList>
            <person name="Kallberg Y."/>
            <person name="Tangrot J."/>
            <person name="Rosling A."/>
        </authorList>
    </citation>
    <scope>NUCLEOTIDE SEQUENCE</scope>
    <source>
        <strain evidence="6">CL551</strain>
    </source>
</reference>
<evidence type="ECO:0000256" key="5">
    <source>
        <dbReference type="SAM" id="Phobius"/>
    </source>
</evidence>
<dbReference type="SUPFAM" id="SSF48264">
    <property type="entry name" value="Cytochrome P450"/>
    <property type="match status" value="1"/>
</dbReference>
<keyword evidence="4" id="KW-0503">Monooxygenase</keyword>
<keyword evidence="2 3" id="KW-0408">Iron</keyword>
<gene>
    <name evidence="6" type="ORF">AMORRO_LOCUS1134</name>
</gene>
<evidence type="ECO:0000256" key="4">
    <source>
        <dbReference type="RuleBase" id="RU000461"/>
    </source>
</evidence>
<keyword evidence="4" id="KW-0560">Oxidoreductase</keyword>